<evidence type="ECO:0000256" key="6">
    <source>
        <dbReference type="ARBA" id="ARBA00023136"/>
    </source>
</evidence>
<evidence type="ECO:0000256" key="9">
    <source>
        <dbReference type="ARBA" id="ARBA00023224"/>
    </source>
</evidence>
<name>A0A7L3KHV8_9PASS</name>
<dbReference type="GO" id="GO:0004984">
    <property type="term" value="F:olfactory receptor activity"/>
    <property type="evidence" value="ECO:0007669"/>
    <property type="project" value="InterPro"/>
</dbReference>
<evidence type="ECO:0000313" key="13">
    <source>
        <dbReference type="Proteomes" id="UP000525319"/>
    </source>
</evidence>
<keyword evidence="9" id="KW-0807">Transducer</keyword>
<dbReference type="GO" id="GO:0016020">
    <property type="term" value="C:membrane"/>
    <property type="evidence" value="ECO:0007669"/>
    <property type="project" value="UniProtKB-SubCell"/>
</dbReference>
<dbReference type="GO" id="GO:0004930">
    <property type="term" value="F:G protein-coupled receptor activity"/>
    <property type="evidence" value="ECO:0007669"/>
    <property type="project" value="UniProtKB-KW"/>
</dbReference>
<dbReference type="AlphaFoldDB" id="A0A7L3KHV8"/>
<evidence type="ECO:0000256" key="10">
    <source>
        <dbReference type="SAM" id="Phobius"/>
    </source>
</evidence>
<dbReference type="SUPFAM" id="SSF81321">
    <property type="entry name" value="Family A G protein-coupled receptor-like"/>
    <property type="match status" value="1"/>
</dbReference>
<sequence length="95" mass="10121">SLFGVCSLLVLLLSCVAIISTILSISSAQGKSKAFSTCACHLTTVSTFCGALIFMSLTPRSGTSRAGDKWAAVLYTVVIPMLNPFIYSLRNQEVK</sequence>
<feature type="chain" id="PRO_5029649940" evidence="11">
    <location>
        <begin position="18"/>
        <end position="95"/>
    </location>
</feature>
<evidence type="ECO:0000256" key="2">
    <source>
        <dbReference type="ARBA" id="ARBA00004141"/>
    </source>
</evidence>
<evidence type="ECO:0000256" key="8">
    <source>
        <dbReference type="ARBA" id="ARBA00023180"/>
    </source>
</evidence>
<dbReference type="OrthoDB" id="9902777at2759"/>
<keyword evidence="3 10" id="KW-0812">Transmembrane</keyword>
<feature type="non-terminal residue" evidence="12">
    <location>
        <position position="95"/>
    </location>
</feature>
<comment type="function">
    <text evidence="1">Odorant receptor.</text>
</comment>
<evidence type="ECO:0000256" key="3">
    <source>
        <dbReference type="ARBA" id="ARBA00022692"/>
    </source>
</evidence>
<feature type="non-terminal residue" evidence="12">
    <location>
        <position position="1"/>
    </location>
</feature>
<keyword evidence="8" id="KW-0325">Glycoprotein</keyword>
<evidence type="ECO:0000256" key="1">
    <source>
        <dbReference type="ARBA" id="ARBA00002936"/>
    </source>
</evidence>
<feature type="transmembrane region" description="Helical" evidence="10">
    <location>
        <begin position="70"/>
        <end position="89"/>
    </location>
</feature>
<accession>A0A7L3KHV8</accession>
<evidence type="ECO:0000256" key="7">
    <source>
        <dbReference type="ARBA" id="ARBA00023170"/>
    </source>
</evidence>
<evidence type="ECO:0000256" key="5">
    <source>
        <dbReference type="ARBA" id="ARBA00023040"/>
    </source>
</evidence>
<dbReference type="PANTHER" id="PTHR48018">
    <property type="entry name" value="OLFACTORY RECEPTOR"/>
    <property type="match status" value="1"/>
</dbReference>
<organism evidence="12 13">
    <name type="scientific">Drymodes brunneopygia</name>
    <dbReference type="NCBI Taxonomy" id="626378"/>
    <lineage>
        <taxon>Eukaryota</taxon>
        <taxon>Metazoa</taxon>
        <taxon>Chordata</taxon>
        <taxon>Craniata</taxon>
        <taxon>Vertebrata</taxon>
        <taxon>Euteleostomi</taxon>
        <taxon>Archelosauria</taxon>
        <taxon>Archosauria</taxon>
        <taxon>Dinosauria</taxon>
        <taxon>Saurischia</taxon>
        <taxon>Theropoda</taxon>
        <taxon>Coelurosauria</taxon>
        <taxon>Aves</taxon>
        <taxon>Neognathae</taxon>
        <taxon>Neoaves</taxon>
        <taxon>Telluraves</taxon>
        <taxon>Australaves</taxon>
        <taxon>Passeriformes</taxon>
        <taxon>Petroicidae</taxon>
        <taxon>Drymodes</taxon>
    </lineage>
</organism>
<proteinExistence type="predicted"/>
<dbReference type="Pfam" id="PF13853">
    <property type="entry name" value="7tm_4"/>
    <property type="match status" value="1"/>
</dbReference>
<protein>
    <submittedName>
        <fullName evidence="12">O1440 protein</fullName>
    </submittedName>
</protein>
<evidence type="ECO:0000256" key="4">
    <source>
        <dbReference type="ARBA" id="ARBA00022989"/>
    </source>
</evidence>
<dbReference type="PRINTS" id="PR00245">
    <property type="entry name" value="OLFACTORYR"/>
</dbReference>
<feature type="transmembrane region" description="Helical" evidence="10">
    <location>
        <begin position="34"/>
        <end position="58"/>
    </location>
</feature>
<keyword evidence="13" id="KW-1185">Reference proteome</keyword>
<dbReference type="Proteomes" id="UP000525319">
    <property type="component" value="Unassembled WGS sequence"/>
</dbReference>
<comment type="caution">
    <text evidence="12">The sequence shown here is derived from an EMBL/GenBank/DDBJ whole genome shotgun (WGS) entry which is preliminary data.</text>
</comment>
<evidence type="ECO:0000256" key="11">
    <source>
        <dbReference type="SAM" id="SignalP"/>
    </source>
</evidence>
<keyword evidence="11" id="KW-0732">Signal</keyword>
<keyword evidence="7" id="KW-0675">Receptor</keyword>
<dbReference type="EMBL" id="VZTZ01030096">
    <property type="protein sequence ID" value="NXU41244.1"/>
    <property type="molecule type" value="Genomic_DNA"/>
</dbReference>
<keyword evidence="4 10" id="KW-1133">Transmembrane helix</keyword>
<feature type="signal peptide" evidence="11">
    <location>
        <begin position="1"/>
        <end position="17"/>
    </location>
</feature>
<keyword evidence="5" id="KW-0297">G-protein coupled receptor</keyword>
<reference evidence="12 13" key="1">
    <citation type="submission" date="2019-09" db="EMBL/GenBank/DDBJ databases">
        <title>Bird 10,000 Genomes (B10K) Project - Family phase.</title>
        <authorList>
            <person name="Zhang G."/>
        </authorList>
    </citation>
    <scope>NUCLEOTIDE SEQUENCE [LARGE SCALE GENOMIC DNA]</scope>
    <source>
        <strain evidence="12">B10K-DU-030-03</strain>
    </source>
</reference>
<gene>
    <name evidence="12" type="ORF">DRYBRU_R00088</name>
</gene>
<keyword evidence="6 10" id="KW-0472">Membrane</keyword>
<dbReference type="Gene3D" id="1.20.1070.10">
    <property type="entry name" value="Rhodopsin 7-helix transmembrane proteins"/>
    <property type="match status" value="1"/>
</dbReference>
<dbReference type="InterPro" id="IPR000725">
    <property type="entry name" value="Olfact_rcpt"/>
</dbReference>
<evidence type="ECO:0000313" key="12">
    <source>
        <dbReference type="EMBL" id="NXU41244.1"/>
    </source>
</evidence>
<comment type="subcellular location">
    <subcellularLocation>
        <location evidence="2">Membrane</location>
        <topology evidence="2">Multi-pass membrane protein</topology>
    </subcellularLocation>
</comment>